<keyword evidence="5" id="KW-0418">Kinase</keyword>
<dbReference type="GO" id="GO:0003677">
    <property type="term" value="F:DNA binding"/>
    <property type="evidence" value="ECO:0007669"/>
    <property type="project" value="UniProtKB-KW"/>
</dbReference>
<proteinExistence type="predicted"/>
<evidence type="ECO:0000256" key="2">
    <source>
        <dbReference type="ARBA" id="ARBA00023125"/>
    </source>
</evidence>
<reference evidence="5 6" key="1">
    <citation type="submission" date="2017-07" db="EMBL/GenBank/DDBJ databases">
        <authorList>
            <person name="Sun Z.S."/>
            <person name="Albrecht U."/>
            <person name="Echele G."/>
            <person name="Lee C.C."/>
        </authorList>
    </citation>
    <scope>NUCLEOTIDE SEQUENCE [LARGE SCALE GENOMIC DNA]</scope>
    <source>
        <strain evidence="5 6">CGMCC 1.12672</strain>
    </source>
</reference>
<dbReference type="PROSITE" id="PS51063">
    <property type="entry name" value="HTH_CRP_2"/>
    <property type="match status" value="1"/>
</dbReference>
<dbReference type="SUPFAM" id="SSF51206">
    <property type="entry name" value="cAMP-binding domain-like"/>
    <property type="match status" value="1"/>
</dbReference>
<dbReference type="CDD" id="cd00038">
    <property type="entry name" value="CAP_ED"/>
    <property type="match status" value="1"/>
</dbReference>
<dbReference type="InterPro" id="IPR018490">
    <property type="entry name" value="cNMP-bd_dom_sf"/>
</dbReference>
<accession>A0A285QXP2</accession>
<evidence type="ECO:0000313" key="5">
    <source>
        <dbReference type="EMBL" id="SOB86730.1"/>
    </source>
</evidence>
<evidence type="ECO:0000259" key="4">
    <source>
        <dbReference type="PROSITE" id="PS51063"/>
    </source>
</evidence>
<gene>
    <name evidence="5" type="ORF">SAMN06297144_1838</name>
</gene>
<dbReference type="Gene3D" id="2.60.120.10">
    <property type="entry name" value="Jelly Rolls"/>
    <property type="match status" value="1"/>
</dbReference>
<dbReference type="GO" id="GO:0006355">
    <property type="term" value="P:regulation of DNA-templated transcription"/>
    <property type="evidence" value="ECO:0007669"/>
    <property type="project" value="InterPro"/>
</dbReference>
<keyword evidence="3" id="KW-0804">Transcription</keyword>
<keyword evidence="5" id="KW-0808">Transferase</keyword>
<keyword evidence="2" id="KW-0238">DNA-binding</keyword>
<dbReference type="InterPro" id="IPR000595">
    <property type="entry name" value="cNMP-bd_dom"/>
</dbReference>
<keyword evidence="1" id="KW-0805">Transcription regulation</keyword>
<feature type="domain" description="HTH crp-type" evidence="4">
    <location>
        <begin position="158"/>
        <end position="231"/>
    </location>
</feature>
<evidence type="ECO:0000256" key="1">
    <source>
        <dbReference type="ARBA" id="ARBA00023015"/>
    </source>
</evidence>
<evidence type="ECO:0000256" key="3">
    <source>
        <dbReference type="ARBA" id="ARBA00023163"/>
    </source>
</evidence>
<dbReference type="EMBL" id="OBMI01000002">
    <property type="protein sequence ID" value="SOB86730.1"/>
    <property type="molecule type" value="Genomic_DNA"/>
</dbReference>
<name>A0A285QXP2_9SPHN</name>
<dbReference type="InterPro" id="IPR012318">
    <property type="entry name" value="HTH_CRP"/>
</dbReference>
<dbReference type="Gene3D" id="1.10.10.10">
    <property type="entry name" value="Winged helix-like DNA-binding domain superfamily/Winged helix DNA-binding domain"/>
    <property type="match status" value="1"/>
</dbReference>
<evidence type="ECO:0000313" key="6">
    <source>
        <dbReference type="Proteomes" id="UP000219494"/>
    </source>
</evidence>
<sequence length="260" mass="28662">MQGSMDVSSGEQTPLGAFLNRIMQRSVLTADEQQAILDLPTQTVHLRGKQDFVHINEQVAYSCLVVSGVIARVGQTAKGARQITSVHLPGEMADLHSAVRPIGLGGMTALCPSTILRISHGAIRQVAARFPAIAEAFWRDCMLESAILLQWLLNVGRRDAQTRLAHIFCEVAVRLGRNRTAACQYDFPVTQEQLGDAAAMTSVHVNRSLRALHARGLLTVTRGRVTIHQWEALARAGEFDPTYLLADMEPHRQERLRISV</sequence>
<dbReference type="Proteomes" id="UP000219494">
    <property type="component" value="Unassembled WGS sequence"/>
</dbReference>
<organism evidence="5 6">
    <name type="scientific">Sphingomonas guangdongensis</name>
    <dbReference type="NCBI Taxonomy" id="1141890"/>
    <lineage>
        <taxon>Bacteria</taxon>
        <taxon>Pseudomonadati</taxon>
        <taxon>Pseudomonadota</taxon>
        <taxon>Alphaproteobacteria</taxon>
        <taxon>Sphingomonadales</taxon>
        <taxon>Sphingomonadaceae</taxon>
        <taxon>Sphingomonas</taxon>
    </lineage>
</organism>
<dbReference type="InterPro" id="IPR036390">
    <property type="entry name" value="WH_DNA-bd_sf"/>
</dbReference>
<keyword evidence="6" id="KW-1185">Reference proteome</keyword>
<dbReference type="GO" id="GO:0016301">
    <property type="term" value="F:kinase activity"/>
    <property type="evidence" value="ECO:0007669"/>
    <property type="project" value="UniProtKB-KW"/>
</dbReference>
<dbReference type="Pfam" id="PF13545">
    <property type="entry name" value="HTH_Crp_2"/>
    <property type="match status" value="1"/>
</dbReference>
<dbReference type="SUPFAM" id="SSF46785">
    <property type="entry name" value="Winged helix' DNA-binding domain"/>
    <property type="match status" value="1"/>
</dbReference>
<dbReference type="AlphaFoldDB" id="A0A285QXP2"/>
<dbReference type="InterPro" id="IPR036388">
    <property type="entry name" value="WH-like_DNA-bd_sf"/>
</dbReference>
<protein>
    <submittedName>
        <fullName evidence="5">cAMP-binding domain of CRP or a regulatory subunit of cAMP-dependent protein kinases</fullName>
    </submittedName>
</protein>
<dbReference type="InterPro" id="IPR014710">
    <property type="entry name" value="RmlC-like_jellyroll"/>
</dbReference>